<dbReference type="PANTHER" id="PTHR45528">
    <property type="entry name" value="SENSOR HISTIDINE KINASE CPXA"/>
    <property type="match status" value="1"/>
</dbReference>
<organism evidence="17 18">
    <name type="scientific">Alicyclobacillus fastidiosus</name>
    <dbReference type="NCBI Taxonomy" id="392011"/>
    <lineage>
        <taxon>Bacteria</taxon>
        <taxon>Bacillati</taxon>
        <taxon>Bacillota</taxon>
        <taxon>Bacilli</taxon>
        <taxon>Bacillales</taxon>
        <taxon>Alicyclobacillaceae</taxon>
        <taxon>Alicyclobacillus</taxon>
    </lineage>
</organism>
<dbReference type="EC" id="2.7.13.3" evidence="3"/>
<evidence type="ECO:0000256" key="1">
    <source>
        <dbReference type="ARBA" id="ARBA00000085"/>
    </source>
</evidence>
<evidence type="ECO:0000256" key="14">
    <source>
        <dbReference type="SAM" id="Phobius"/>
    </source>
</evidence>
<evidence type="ECO:0000256" key="5">
    <source>
        <dbReference type="ARBA" id="ARBA00022553"/>
    </source>
</evidence>
<dbReference type="CDD" id="cd00082">
    <property type="entry name" value="HisKA"/>
    <property type="match status" value="1"/>
</dbReference>
<keyword evidence="9 17" id="KW-0418">Kinase</keyword>
<feature type="transmembrane region" description="Helical" evidence="14">
    <location>
        <begin position="13"/>
        <end position="34"/>
    </location>
</feature>
<feature type="domain" description="Histidine kinase" evidence="15">
    <location>
        <begin position="430"/>
        <end position="639"/>
    </location>
</feature>
<dbReference type="InterPro" id="IPR050398">
    <property type="entry name" value="HssS/ArlS-like"/>
</dbReference>
<dbReference type="CDD" id="cd06225">
    <property type="entry name" value="HAMP"/>
    <property type="match status" value="1"/>
</dbReference>
<evidence type="ECO:0000256" key="11">
    <source>
        <dbReference type="ARBA" id="ARBA00022989"/>
    </source>
</evidence>
<evidence type="ECO:0000313" key="18">
    <source>
        <dbReference type="Proteomes" id="UP001164761"/>
    </source>
</evidence>
<keyword evidence="11 14" id="KW-1133">Transmembrane helix</keyword>
<dbReference type="PANTHER" id="PTHR45528:SF1">
    <property type="entry name" value="SENSOR HISTIDINE KINASE CPXA"/>
    <property type="match status" value="1"/>
</dbReference>
<proteinExistence type="predicted"/>
<keyword evidence="6" id="KW-0808">Transferase</keyword>
<protein>
    <recommendedName>
        <fullName evidence="3">histidine kinase</fullName>
        <ecNumber evidence="3">2.7.13.3</ecNumber>
    </recommendedName>
</protein>
<dbReference type="InterPro" id="IPR036097">
    <property type="entry name" value="HisK_dim/P_sf"/>
</dbReference>
<evidence type="ECO:0000259" key="16">
    <source>
        <dbReference type="PROSITE" id="PS50885"/>
    </source>
</evidence>
<dbReference type="Gene3D" id="3.30.565.10">
    <property type="entry name" value="Histidine kinase-like ATPase, C-terminal domain"/>
    <property type="match status" value="1"/>
</dbReference>
<dbReference type="Gene3D" id="1.10.287.130">
    <property type="match status" value="1"/>
</dbReference>
<keyword evidence="7 14" id="KW-0812">Transmembrane</keyword>
<dbReference type="Proteomes" id="UP001164761">
    <property type="component" value="Chromosome"/>
</dbReference>
<name>A0ABY6ZE73_9BACL</name>
<dbReference type="SMART" id="SM00387">
    <property type="entry name" value="HATPase_c"/>
    <property type="match status" value="1"/>
</dbReference>
<evidence type="ECO:0000256" key="6">
    <source>
        <dbReference type="ARBA" id="ARBA00022679"/>
    </source>
</evidence>
<keyword evidence="5" id="KW-0597">Phosphoprotein</keyword>
<dbReference type="InterPro" id="IPR036890">
    <property type="entry name" value="HATPase_C_sf"/>
</dbReference>
<evidence type="ECO:0000313" key="17">
    <source>
        <dbReference type="EMBL" id="WAH41194.1"/>
    </source>
</evidence>
<dbReference type="EMBL" id="CP104067">
    <property type="protein sequence ID" value="WAH41194.1"/>
    <property type="molecule type" value="Genomic_DNA"/>
</dbReference>
<keyword evidence="4" id="KW-1003">Cell membrane</keyword>
<accession>A0ABY6ZE73</accession>
<dbReference type="Pfam" id="PF00672">
    <property type="entry name" value="HAMP"/>
    <property type="match status" value="1"/>
</dbReference>
<dbReference type="InterPro" id="IPR003594">
    <property type="entry name" value="HATPase_dom"/>
</dbReference>
<feature type="domain" description="HAMP" evidence="16">
    <location>
        <begin position="358"/>
        <end position="410"/>
    </location>
</feature>
<evidence type="ECO:0000256" key="13">
    <source>
        <dbReference type="ARBA" id="ARBA00023136"/>
    </source>
</evidence>
<keyword evidence="18" id="KW-1185">Reference proteome</keyword>
<evidence type="ECO:0000256" key="3">
    <source>
        <dbReference type="ARBA" id="ARBA00012438"/>
    </source>
</evidence>
<evidence type="ECO:0000259" key="15">
    <source>
        <dbReference type="PROSITE" id="PS50109"/>
    </source>
</evidence>
<comment type="catalytic activity">
    <reaction evidence="1">
        <text>ATP + protein L-histidine = ADP + protein N-phospho-L-histidine.</text>
        <dbReference type="EC" id="2.7.13.3"/>
    </reaction>
</comment>
<comment type="subcellular location">
    <subcellularLocation>
        <location evidence="2">Cell membrane</location>
        <topology evidence="2">Multi-pass membrane protein</topology>
    </subcellularLocation>
</comment>
<evidence type="ECO:0000256" key="2">
    <source>
        <dbReference type="ARBA" id="ARBA00004651"/>
    </source>
</evidence>
<evidence type="ECO:0000256" key="12">
    <source>
        <dbReference type="ARBA" id="ARBA00023012"/>
    </source>
</evidence>
<dbReference type="InterPro" id="IPR003660">
    <property type="entry name" value="HAMP_dom"/>
</dbReference>
<dbReference type="InterPro" id="IPR005467">
    <property type="entry name" value="His_kinase_dom"/>
</dbReference>
<evidence type="ECO:0000256" key="4">
    <source>
        <dbReference type="ARBA" id="ARBA00022475"/>
    </source>
</evidence>
<dbReference type="Gene3D" id="6.10.340.10">
    <property type="match status" value="1"/>
</dbReference>
<reference evidence="17" key="1">
    <citation type="submission" date="2022-08" db="EMBL/GenBank/DDBJ databases">
        <title>Alicyclobacillus fastidiosus DSM 17978, complete genome.</title>
        <authorList>
            <person name="Wang Q."/>
            <person name="Cai R."/>
            <person name="Wang Z."/>
        </authorList>
    </citation>
    <scope>NUCLEOTIDE SEQUENCE</scope>
    <source>
        <strain evidence="17">DSM 17978</strain>
    </source>
</reference>
<dbReference type="SUPFAM" id="SSF55874">
    <property type="entry name" value="ATPase domain of HSP90 chaperone/DNA topoisomerase II/histidine kinase"/>
    <property type="match status" value="1"/>
</dbReference>
<dbReference type="SUPFAM" id="SSF47384">
    <property type="entry name" value="Homodimeric domain of signal transducing histidine kinase"/>
    <property type="match status" value="1"/>
</dbReference>
<dbReference type="RefSeq" id="WP_268005105.1">
    <property type="nucleotide sequence ID" value="NZ_CP104067.1"/>
</dbReference>
<keyword evidence="10" id="KW-0067">ATP-binding</keyword>
<keyword evidence="12" id="KW-0902">Two-component regulatory system</keyword>
<dbReference type="PROSITE" id="PS50109">
    <property type="entry name" value="HIS_KIN"/>
    <property type="match status" value="1"/>
</dbReference>
<evidence type="ECO:0000256" key="8">
    <source>
        <dbReference type="ARBA" id="ARBA00022741"/>
    </source>
</evidence>
<dbReference type="SUPFAM" id="SSF158472">
    <property type="entry name" value="HAMP domain-like"/>
    <property type="match status" value="1"/>
</dbReference>
<dbReference type="InterPro" id="IPR004358">
    <property type="entry name" value="Sig_transdc_His_kin-like_C"/>
</dbReference>
<dbReference type="SMART" id="SM00304">
    <property type="entry name" value="HAMP"/>
    <property type="match status" value="1"/>
</dbReference>
<dbReference type="PRINTS" id="PR00344">
    <property type="entry name" value="BCTRLSENSOR"/>
</dbReference>
<dbReference type="InterPro" id="IPR003661">
    <property type="entry name" value="HisK_dim/P_dom"/>
</dbReference>
<dbReference type="GO" id="GO:0016301">
    <property type="term" value="F:kinase activity"/>
    <property type="evidence" value="ECO:0007669"/>
    <property type="project" value="UniProtKB-KW"/>
</dbReference>
<evidence type="ECO:0000256" key="7">
    <source>
        <dbReference type="ARBA" id="ARBA00022692"/>
    </source>
</evidence>
<gene>
    <name evidence="17" type="ORF">NZD89_23485</name>
</gene>
<dbReference type="PROSITE" id="PS50885">
    <property type="entry name" value="HAMP"/>
    <property type="match status" value="1"/>
</dbReference>
<sequence length="639" mass="71274">MSKYVLFSLRSKVFSIFLSTVAAIMLLSNFLYYVTNKQLLMTKLSDYNQFLNSRLNGEVNQTSLAQNDLDTAVNDKLKSAAITLEYALPPRVDEVTNQSLVALAKKLDVTGFSLFQVHDGYADVVKSSDPTEAGQHFKLISGSEWVTAFLEISEDKPVDVQKGTSSLHFWIGPWAKDKVNPSQVDKYGYYFDGSTDYVIDPFEAQQQTSTELSANKMVEDLMASDKSILSIAGINPLTFDKAPKITESTNGSSYVDLSDQGVAFGQYRFADARDASAVQRAFRDKTTVTLTAIQNHQKVIKTFVYQSGDTYNSTPYVTEIVTDYRAIQNVLQQELNNSIRVSLFVMFAVLILSYLCSGYIVQPLQRLTRQVEQIAHENFDVPVDVHRSDEIGDLAKSVNTLRENLLESLHRTAQDERSSSMRYLGMMAASLIHELRTPAVTIQYLFDLIHRCGIEDEKSKEALNRMESSATHLIGTIDSFSSYIKNGKLDLAYVNMLEIIQETIEVYRPTAQHAGVNLCFVGPESRAIWVHVDAEKFRMVLLNLLRNGVESMQDAKEKRLTVGLQFVNSTIVMDITDQGPGIPKEKWTDIFMPFRSDKQCGLGLGLSLSALIVLSHGGNIYVADSTADGTTIRVTLPGS</sequence>
<dbReference type="Pfam" id="PF02518">
    <property type="entry name" value="HATPase_c"/>
    <property type="match status" value="1"/>
</dbReference>
<evidence type="ECO:0000256" key="10">
    <source>
        <dbReference type="ARBA" id="ARBA00022840"/>
    </source>
</evidence>
<evidence type="ECO:0000256" key="9">
    <source>
        <dbReference type="ARBA" id="ARBA00022777"/>
    </source>
</evidence>
<keyword evidence="8" id="KW-0547">Nucleotide-binding</keyword>
<feature type="transmembrane region" description="Helical" evidence="14">
    <location>
        <begin position="341"/>
        <end position="361"/>
    </location>
</feature>
<keyword evidence="13 14" id="KW-0472">Membrane</keyword>